<protein>
    <submittedName>
        <fullName evidence="2">DUF1541 domain-containing protein</fullName>
    </submittedName>
</protein>
<dbReference type="Pfam" id="PF07563">
    <property type="entry name" value="DUF1541"/>
    <property type="match status" value="2"/>
</dbReference>
<dbReference type="RefSeq" id="WP_259872351.1">
    <property type="nucleotide sequence ID" value="NZ_JAMQJZ010000007.1"/>
</dbReference>
<evidence type="ECO:0000313" key="3">
    <source>
        <dbReference type="Proteomes" id="UP001145072"/>
    </source>
</evidence>
<organism evidence="2 3">
    <name type="scientific">Aquibacillus koreensis</name>
    <dbReference type="NCBI Taxonomy" id="279446"/>
    <lineage>
        <taxon>Bacteria</taxon>
        <taxon>Bacillati</taxon>
        <taxon>Bacillota</taxon>
        <taxon>Bacilli</taxon>
        <taxon>Bacillales</taxon>
        <taxon>Bacillaceae</taxon>
        <taxon>Aquibacillus</taxon>
    </lineage>
</organism>
<proteinExistence type="predicted"/>
<evidence type="ECO:0000259" key="1">
    <source>
        <dbReference type="Pfam" id="PF07563"/>
    </source>
</evidence>
<feature type="domain" description="DUF1541" evidence="1">
    <location>
        <begin position="71"/>
        <end position="122"/>
    </location>
</feature>
<evidence type="ECO:0000313" key="2">
    <source>
        <dbReference type="EMBL" id="MDC3420849.1"/>
    </source>
</evidence>
<feature type="domain" description="DUF1541" evidence="1">
    <location>
        <begin position="135"/>
        <end position="185"/>
    </location>
</feature>
<gene>
    <name evidence="2" type="ORF">NC661_10755</name>
</gene>
<reference evidence="2" key="1">
    <citation type="submission" date="2022-06" db="EMBL/GenBank/DDBJ databases">
        <title>Aquibacillus sp. a new bacterium isolated from soil saline samples.</title>
        <authorList>
            <person name="Galisteo C."/>
            <person name="De La Haba R."/>
            <person name="Sanchez-Porro C."/>
            <person name="Ventosa A."/>
        </authorList>
    </citation>
    <scope>NUCLEOTIDE SEQUENCE</scope>
    <source>
        <strain evidence="2">JCM 12387</strain>
    </source>
</reference>
<dbReference type="Gene3D" id="2.30.30.1210">
    <property type="entry name" value="Domain of unknown function DUF1541"/>
    <property type="match status" value="1"/>
</dbReference>
<dbReference type="InterPro" id="IPR011438">
    <property type="entry name" value="DUF1541"/>
</dbReference>
<sequence>MRKLVEFTCFSLLFIGLFFYFIHQHPDINAIVAPEKYNATKMNHHAGMIYQGSADVPDSLSVADDPTFPIGTQAISIADHMGGMMDNIDVTIVGAYETTAYATTFTSAMNGEVVQNHKWIVHEELVGVGDEILSPGTKVVTTAAHMMGMKEATHTINFSETTTVYMVDFFASNGQQVTNHKWVTEEELR</sequence>
<dbReference type="AlphaFoldDB" id="A0A9X4AIL0"/>
<comment type="caution">
    <text evidence="2">The sequence shown here is derived from an EMBL/GenBank/DDBJ whole genome shotgun (WGS) entry which is preliminary data.</text>
</comment>
<dbReference type="Proteomes" id="UP001145072">
    <property type="component" value="Unassembled WGS sequence"/>
</dbReference>
<name>A0A9X4AIL0_9BACI</name>
<dbReference type="EMBL" id="JAMQJZ010000007">
    <property type="protein sequence ID" value="MDC3420849.1"/>
    <property type="molecule type" value="Genomic_DNA"/>
</dbReference>
<keyword evidence="3" id="KW-1185">Reference proteome</keyword>
<accession>A0A9X4AIL0</accession>